<dbReference type="Proteomes" id="UP001324993">
    <property type="component" value="Chromosome"/>
</dbReference>
<keyword evidence="10" id="KW-1185">Reference proteome</keyword>
<evidence type="ECO:0000256" key="4">
    <source>
        <dbReference type="ARBA" id="ARBA00022737"/>
    </source>
</evidence>
<evidence type="ECO:0000313" key="10">
    <source>
        <dbReference type="Proteomes" id="UP001324993"/>
    </source>
</evidence>
<sequence length="546" mass="61745">MIQPLKKQEALSFLEQMTAAVAACREGRARKIVIPAGVHHIRPDYLPEQYCYISNHDSGMKRIFLNLEGLEGIVVEGNGAELIFHGRVIPFYLKNAKNIVLRDLAIDWDRPYLSQAKITGVGQGSLDLQFDANYPVEVSNERLVFTGDRFFSTKIDNLLEFDAQTRAPAAGARDNFGFRDWSRAEALGVGHVRLFSNYHPENEFQVGNWVVIKHEQRWAPSVVLVDSESITLNAVDIYHSGGMGVIAQTCRDIDLQQVRVMCRPNSDRVFSVFVDAFHFVDCSGKVTIEDCLMEGQMDDAVNIHGAFLRPERVKSGHTLQLRIMHFQQFGVQNLKAGDVAGFFDERSLSSLFEAKVLKAEMLNREFIEATFSRLPEGLKLEHMLVMRAERDFEVLIQNCTMRDNRSRGVLFNAYGACRILNCYFRTPWQAVRVSGAVDGKWHESGPSEFVEVSGCTFERCGYATGRPVIEVTAHRRPREGSPAYHDKIRVINNRFNLAHSDLLQLDNVGYFEFYDNQLEGATPALFRKGPNVESGRVESIQELSHG</sequence>
<evidence type="ECO:0000256" key="3">
    <source>
        <dbReference type="ARBA" id="ARBA00022729"/>
    </source>
</evidence>
<evidence type="ECO:0000256" key="6">
    <source>
        <dbReference type="ARBA" id="ARBA00023295"/>
    </source>
</evidence>
<name>A0ABZ0RKS3_9BACT</name>
<feature type="domain" description="GLAA-B beta-barrel" evidence="7">
    <location>
        <begin position="114"/>
        <end position="210"/>
    </location>
</feature>
<comment type="catalytic activity">
    <reaction evidence="1">
        <text>Hydrolysis of terminal, non-reducing alpha-D-galactose residues in alpha-D-galactosides, including galactose oligosaccharides, galactomannans and galactolipids.</text>
        <dbReference type="EC" id="3.2.1.22"/>
    </reaction>
</comment>
<dbReference type="InterPro" id="IPR012334">
    <property type="entry name" value="Pectin_lyas_fold"/>
</dbReference>
<comment type="catalytic activity">
    <reaction evidence="2">
        <text>Hydrolysis of terminal, non-reducing branched (1-&gt;3)-alpha-D-galactosidic residues, producing free D-galactose.</text>
        <dbReference type="EC" id="3.2.1.n1"/>
    </reaction>
</comment>
<evidence type="ECO:0000259" key="7">
    <source>
        <dbReference type="Pfam" id="PF23763"/>
    </source>
</evidence>
<proteinExistence type="predicted"/>
<dbReference type="Gene3D" id="2.160.20.10">
    <property type="entry name" value="Single-stranded right-handed beta-helix, Pectin lyase-like"/>
    <property type="match status" value="2"/>
</dbReference>
<evidence type="ECO:0000256" key="1">
    <source>
        <dbReference type="ARBA" id="ARBA00001255"/>
    </source>
</evidence>
<accession>A0ABZ0RKS3</accession>
<evidence type="ECO:0000256" key="5">
    <source>
        <dbReference type="ARBA" id="ARBA00022801"/>
    </source>
</evidence>
<evidence type="ECO:0000313" key="9">
    <source>
        <dbReference type="EMBL" id="WPJ95375.1"/>
    </source>
</evidence>
<dbReference type="InterPro" id="IPR057275">
    <property type="entry name" value="Beta-barrel_GLAA-B_I"/>
</dbReference>
<reference evidence="9 10" key="1">
    <citation type="submission" date="2023-11" db="EMBL/GenBank/DDBJ databases">
        <title>Coraliomargarita sp. nov., isolated from marine algae.</title>
        <authorList>
            <person name="Lee J.K."/>
            <person name="Baek J.H."/>
            <person name="Kim J.M."/>
            <person name="Choi D.G."/>
            <person name="Jeon C.O."/>
        </authorList>
    </citation>
    <scope>NUCLEOTIDE SEQUENCE [LARGE SCALE GENOMIC DNA]</scope>
    <source>
        <strain evidence="9 10">J2-16</strain>
    </source>
</reference>
<keyword evidence="3" id="KW-0732">Signal</keyword>
<feature type="domain" description="GLAA-B beta-barrel" evidence="8">
    <location>
        <begin position="318"/>
        <end position="379"/>
    </location>
</feature>
<protein>
    <recommendedName>
        <fullName evidence="11">Alpha-1,3-galactosidase B</fullName>
    </recommendedName>
</protein>
<dbReference type="InterPro" id="IPR011050">
    <property type="entry name" value="Pectin_lyase_fold/virulence"/>
</dbReference>
<dbReference type="EMBL" id="CP138858">
    <property type="protein sequence ID" value="WPJ95375.1"/>
    <property type="molecule type" value="Genomic_DNA"/>
</dbReference>
<dbReference type="InterPro" id="IPR056441">
    <property type="entry name" value="Beta-barrel_GLAA-B_II"/>
</dbReference>
<dbReference type="SUPFAM" id="SSF51126">
    <property type="entry name" value="Pectin lyase-like"/>
    <property type="match status" value="1"/>
</dbReference>
<keyword evidence="4" id="KW-0677">Repeat</keyword>
<gene>
    <name evidence="9" type="ORF">SH580_18295</name>
</gene>
<keyword evidence="6" id="KW-0326">Glycosidase</keyword>
<dbReference type="Pfam" id="PF23764">
    <property type="entry name" value="Beta-barrel_GLAA-B_II"/>
    <property type="match status" value="1"/>
</dbReference>
<keyword evidence="5" id="KW-0378">Hydrolase</keyword>
<evidence type="ECO:0008006" key="11">
    <source>
        <dbReference type="Google" id="ProtNLM"/>
    </source>
</evidence>
<evidence type="ECO:0000256" key="2">
    <source>
        <dbReference type="ARBA" id="ARBA00001271"/>
    </source>
</evidence>
<dbReference type="RefSeq" id="WP_319832264.1">
    <property type="nucleotide sequence ID" value="NZ_CP138858.1"/>
</dbReference>
<dbReference type="Pfam" id="PF23763">
    <property type="entry name" value="Beta-barrel_GLAA-B_I"/>
    <property type="match status" value="1"/>
</dbReference>
<evidence type="ECO:0000259" key="8">
    <source>
        <dbReference type="Pfam" id="PF23764"/>
    </source>
</evidence>
<organism evidence="9 10">
    <name type="scientific">Coraliomargarita algicola</name>
    <dbReference type="NCBI Taxonomy" id="3092156"/>
    <lineage>
        <taxon>Bacteria</taxon>
        <taxon>Pseudomonadati</taxon>
        <taxon>Verrucomicrobiota</taxon>
        <taxon>Opitutia</taxon>
        <taxon>Puniceicoccales</taxon>
        <taxon>Coraliomargaritaceae</taxon>
        <taxon>Coraliomargarita</taxon>
    </lineage>
</organism>